<dbReference type="PANTHER" id="PTHR36508">
    <property type="entry name" value="PROTEIN SLYX"/>
    <property type="match status" value="1"/>
</dbReference>
<dbReference type="AlphaFoldDB" id="A0A0S2KEP1"/>
<dbReference type="Proteomes" id="UP000065641">
    <property type="component" value="Chromosome"/>
</dbReference>
<dbReference type="EMBL" id="CP013189">
    <property type="protein sequence ID" value="ALO46785.1"/>
    <property type="molecule type" value="Genomic_DNA"/>
</dbReference>
<dbReference type="Gene3D" id="1.20.5.300">
    <property type="match status" value="1"/>
</dbReference>
<dbReference type="PANTHER" id="PTHR36508:SF1">
    <property type="entry name" value="PROTEIN SLYX"/>
    <property type="match status" value="1"/>
</dbReference>
<dbReference type="OrthoDB" id="8606883at2"/>
<sequence length="72" mass="8326">MLSDEQLIDLQSRIAFQEDSLIALNDVISRQQQQIDALERELLLHREKLVEILDWQATRAEGAAADEKPPHY</sequence>
<evidence type="ECO:0000313" key="3">
    <source>
        <dbReference type="Proteomes" id="UP000065641"/>
    </source>
</evidence>
<dbReference type="STRING" id="1249552.PS2015_2148"/>
<protein>
    <recommendedName>
        <fullName evidence="4">Protein SlyX homolog</fullName>
    </recommendedName>
</protein>
<evidence type="ECO:0008006" key="4">
    <source>
        <dbReference type="Google" id="ProtNLM"/>
    </source>
</evidence>
<dbReference type="Pfam" id="PF04102">
    <property type="entry name" value="SlyX"/>
    <property type="match status" value="1"/>
</dbReference>
<proteinExistence type="predicted"/>
<feature type="coiled-coil region" evidence="1">
    <location>
        <begin position="21"/>
        <end position="48"/>
    </location>
</feature>
<keyword evidence="3" id="KW-1185">Reference proteome</keyword>
<dbReference type="KEGG" id="pspi:PS2015_2148"/>
<organism evidence="2 3">
    <name type="scientific">Pseudohongiella spirulinae</name>
    <dbReference type="NCBI Taxonomy" id="1249552"/>
    <lineage>
        <taxon>Bacteria</taxon>
        <taxon>Pseudomonadati</taxon>
        <taxon>Pseudomonadota</taxon>
        <taxon>Gammaproteobacteria</taxon>
        <taxon>Pseudomonadales</taxon>
        <taxon>Pseudohongiellaceae</taxon>
        <taxon>Pseudohongiella</taxon>
    </lineage>
</organism>
<gene>
    <name evidence="2" type="ORF">PS2015_2148</name>
</gene>
<keyword evidence="1" id="KW-0175">Coiled coil</keyword>
<reference evidence="2 3" key="1">
    <citation type="submission" date="2015-11" db="EMBL/GenBank/DDBJ databases">
        <authorList>
            <person name="Zhang Y."/>
            <person name="Guo Z."/>
        </authorList>
    </citation>
    <scope>NUCLEOTIDE SEQUENCE [LARGE SCALE GENOMIC DNA]</scope>
    <source>
        <strain evidence="2 3">KCTC 32221</strain>
    </source>
</reference>
<evidence type="ECO:0000313" key="2">
    <source>
        <dbReference type="EMBL" id="ALO46785.1"/>
    </source>
</evidence>
<name>A0A0S2KEP1_9GAMM</name>
<dbReference type="InterPro" id="IPR007236">
    <property type="entry name" value="SlyX"/>
</dbReference>
<evidence type="ECO:0000256" key="1">
    <source>
        <dbReference type="SAM" id="Coils"/>
    </source>
</evidence>
<accession>A0A0S2KEP1</accession>